<organism evidence="1 2">
    <name type="scientific">Sphingomonas montanisoli</name>
    <dbReference type="NCBI Taxonomy" id="2606412"/>
    <lineage>
        <taxon>Bacteria</taxon>
        <taxon>Pseudomonadati</taxon>
        <taxon>Pseudomonadota</taxon>
        <taxon>Alphaproteobacteria</taxon>
        <taxon>Sphingomonadales</taxon>
        <taxon>Sphingomonadaceae</taxon>
        <taxon>Sphingomonas</taxon>
    </lineage>
</organism>
<protein>
    <submittedName>
        <fullName evidence="1">Uncharacterized protein</fullName>
    </submittedName>
</protein>
<evidence type="ECO:0000313" key="2">
    <source>
        <dbReference type="Proteomes" id="UP000322077"/>
    </source>
</evidence>
<evidence type="ECO:0000313" key="1">
    <source>
        <dbReference type="EMBL" id="TZG23882.1"/>
    </source>
</evidence>
<keyword evidence="2" id="KW-1185">Reference proteome</keyword>
<dbReference type="Proteomes" id="UP000322077">
    <property type="component" value="Unassembled WGS sequence"/>
</dbReference>
<comment type="caution">
    <text evidence="1">The sequence shown here is derived from an EMBL/GenBank/DDBJ whole genome shotgun (WGS) entry which is preliminary data.</text>
</comment>
<name>A0A5D9BXP2_9SPHN</name>
<gene>
    <name evidence="1" type="ORF">FYJ91_20470</name>
</gene>
<reference evidence="1 2" key="1">
    <citation type="submission" date="2019-08" db="EMBL/GenBank/DDBJ databases">
        <authorList>
            <person name="Wang G."/>
            <person name="Xu Z."/>
        </authorList>
    </citation>
    <scope>NUCLEOTIDE SEQUENCE [LARGE SCALE GENOMIC DNA]</scope>
    <source>
        <strain evidence="1 2">ZX</strain>
    </source>
</reference>
<dbReference type="EMBL" id="VTOU01000011">
    <property type="protein sequence ID" value="TZG23882.1"/>
    <property type="molecule type" value="Genomic_DNA"/>
</dbReference>
<sequence>MSDEEYQQAQAVVATEAQRRAAEAAAANAERMAPLLEITASEAFGTLKAAVEALPAELAADA</sequence>
<dbReference type="AlphaFoldDB" id="A0A5D9BXP2"/>
<proteinExistence type="predicted"/>
<accession>A0A5D9BXP2</accession>
<feature type="non-terminal residue" evidence="1">
    <location>
        <position position="62"/>
    </location>
</feature>
<dbReference type="RefSeq" id="WP_149524184.1">
    <property type="nucleotide sequence ID" value="NZ_VTOU01000011.1"/>
</dbReference>